<protein>
    <submittedName>
        <fullName evidence="2">Uncharacterized protein</fullName>
    </submittedName>
</protein>
<name>A0A4P9WNZ5_9FUNG</name>
<dbReference type="EMBL" id="KZ994613">
    <property type="protein sequence ID" value="RKO92496.1"/>
    <property type="molecule type" value="Genomic_DNA"/>
</dbReference>
<dbReference type="Proteomes" id="UP000269721">
    <property type="component" value="Unassembled WGS sequence"/>
</dbReference>
<evidence type="ECO:0000256" key="1">
    <source>
        <dbReference type="SAM" id="MobiDB-lite"/>
    </source>
</evidence>
<feature type="region of interest" description="Disordered" evidence="1">
    <location>
        <begin position="253"/>
        <end position="285"/>
    </location>
</feature>
<reference evidence="3" key="1">
    <citation type="journal article" date="2018" name="Nat. Microbiol.">
        <title>Leveraging single-cell genomics to expand the fungal tree of life.</title>
        <authorList>
            <person name="Ahrendt S.R."/>
            <person name="Quandt C.A."/>
            <person name="Ciobanu D."/>
            <person name="Clum A."/>
            <person name="Salamov A."/>
            <person name="Andreopoulos B."/>
            <person name="Cheng J.F."/>
            <person name="Woyke T."/>
            <person name="Pelin A."/>
            <person name="Henrissat B."/>
            <person name="Reynolds N.K."/>
            <person name="Benny G.L."/>
            <person name="Smith M.E."/>
            <person name="James T.Y."/>
            <person name="Grigoriev I.V."/>
        </authorList>
    </citation>
    <scope>NUCLEOTIDE SEQUENCE [LARGE SCALE GENOMIC DNA]</scope>
</reference>
<evidence type="ECO:0000313" key="2">
    <source>
        <dbReference type="EMBL" id="RKO92496.1"/>
    </source>
</evidence>
<keyword evidence="3" id="KW-1185">Reference proteome</keyword>
<gene>
    <name evidence="2" type="ORF">BDK51DRAFT_28317</name>
</gene>
<dbReference type="AlphaFoldDB" id="A0A4P9WNZ5"/>
<feature type="compositionally biased region" description="Basic and acidic residues" evidence="1">
    <location>
        <begin position="97"/>
        <end position="124"/>
    </location>
</feature>
<accession>A0A4P9WNZ5</accession>
<evidence type="ECO:0000313" key="3">
    <source>
        <dbReference type="Proteomes" id="UP000269721"/>
    </source>
</evidence>
<proteinExistence type="predicted"/>
<feature type="compositionally biased region" description="Basic residues" evidence="1">
    <location>
        <begin position="133"/>
        <end position="152"/>
    </location>
</feature>
<feature type="region of interest" description="Disordered" evidence="1">
    <location>
        <begin position="97"/>
        <end position="157"/>
    </location>
</feature>
<sequence>MSSNMFSRPAQIEWALDEENVTTRSLKRHFDGLEQKCAADALASQKVSALKEELDLVEVEQEYSFPAPIAATPSFIATTPPSLPRFRMDIVITTEKEKGETQDLVESPKKRKAEDISKDVTKESEESEEPVAKRMRARPPKIAKSGHPKKNKGAIAPDEKKKKLEGPGYFLKLNSRGRQGRIHVMENRARKTACDLNLGHLLDLITDDVFPPDETDGYFLKALGYAQQTYIMWKAKEERKTVRRTLCHVSYAHPSPQKIHQPGDDKLAPLWGQTEQSKTDAKQAK</sequence>
<organism evidence="2 3">
    <name type="scientific">Blyttiomyces helicus</name>
    <dbReference type="NCBI Taxonomy" id="388810"/>
    <lineage>
        <taxon>Eukaryota</taxon>
        <taxon>Fungi</taxon>
        <taxon>Fungi incertae sedis</taxon>
        <taxon>Chytridiomycota</taxon>
        <taxon>Chytridiomycota incertae sedis</taxon>
        <taxon>Chytridiomycetes</taxon>
        <taxon>Chytridiomycetes incertae sedis</taxon>
        <taxon>Blyttiomyces</taxon>
    </lineage>
</organism>